<proteinExistence type="predicted"/>
<organism evidence="1 2">
    <name type="scientific">Petrolisthes cinctipes</name>
    <name type="common">Flat porcelain crab</name>
    <dbReference type="NCBI Taxonomy" id="88211"/>
    <lineage>
        <taxon>Eukaryota</taxon>
        <taxon>Metazoa</taxon>
        <taxon>Ecdysozoa</taxon>
        <taxon>Arthropoda</taxon>
        <taxon>Crustacea</taxon>
        <taxon>Multicrustacea</taxon>
        <taxon>Malacostraca</taxon>
        <taxon>Eumalacostraca</taxon>
        <taxon>Eucarida</taxon>
        <taxon>Decapoda</taxon>
        <taxon>Pleocyemata</taxon>
        <taxon>Anomura</taxon>
        <taxon>Galatheoidea</taxon>
        <taxon>Porcellanidae</taxon>
        <taxon>Petrolisthes</taxon>
    </lineage>
</organism>
<name>A0AAE1GAY3_PETCI</name>
<sequence length="210" mass="24003">MSESPVQRTGNINARVSVHLQPYQTKIVHIAVSEPVGSMLLVTPRHTVSRQVHSVLVQVNEQRLIPSMIYNPAKVDKKLEKGTLLGTYELVENSDGVEIVSPKVRKTDIVNDMLPDFDTVEGARTRREKLERLIQEQDWDHLSDEQRQALSSLVLENEALFIVNQQELGTIQGRPVNIKVADPQLCRTSLYRYPEKAKQIISQMKWRKEV</sequence>
<dbReference type="EMBL" id="JAWQEG010000464">
    <property type="protein sequence ID" value="KAK3889724.1"/>
    <property type="molecule type" value="Genomic_DNA"/>
</dbReference>
<gene>
    <name evidence="1" type="ORF">Pcinc_006290</name>
</gene>
<dbReference type="AlphaFoldDB" id="A0AAE1GAY3"/>
<keyword evidence="2" id="KW-1185">Reference proteome</keyword>
<comment type="caution">
    <text evidence="1">The sequence shown here is derived from an EMBL/GenBank/DDBJ whole genome shotgun (WGS) entry which is preliminary data.</text>
</comment>
<accession>A0AAE1GAY3</accession>
<dbReference type="Proteomes" id="UP001286313">
    <property type="component" value="Unassembled WGS sequence"/>
</dbReference>
<protein>
    <submittedName>
        <fullName evidence="1">Uncharacterized protein</fullName>
    </submittedName>
</protein>
<evidence type="ECO:0000313" key="2">
    <source>
        <dbReference type="Proteomes" id="UP001286313"/>
    </source>
</evidence>
<evidence type="ECO:0000313" key="1">
    <source>
        <dbReference type="EMBL" id="KAK3889724.1"/>
    </source>
</evidence>
<reference evidence="1" key="1">
    <citation type="submission" date="2023-10" db="EMBL/GenBank/DDBJ databases">
        <title>Genome assemblies of two species of porcelain crab, Petrolisthes cinctipes and Petrolisthes manimaculis (Anomura: Porcellanidae).</title>
        <authorList>
            <person name="Angst P."/>
        </authorList>
    </citation>
    <scope>NUCLEOTIDE SEQUENCE</scope>
    <source>
        <strain evidence="1">PB745_01</strain>
        <tissue evidence="1">Gill</tissue>
    </source>
</reference>